<dbReference type="SUPFAM" id="SSF48371">
    <property type="entry name" value="ARM repeat"/>
    <property type="match status" value="1"/>
</dbReference>
<evidence type="ECO:0000313" key="11">
    <source>
        <dbReference type="EMBL" id="ALI37409.1"/>
    </source>
</evidence>
<dbReference type="GO" id="GO:0043171">
    <property type="term" value="P:peptide catabolic process"/>
    <property type="evidence" value="ECO:0007669"/>
    <property type="project" value="TreeGrafter"/>
</dbReference>
<dbReference type="Gene3D" id="1.25.10.10">
    <property type="entry name" value="Leucine-rich Repeat Variant"/>
    <property type="match status" value="2"/>
</dbReference>
<feature type="domain" description="Aminopeptidase N-like N-terminal" evidence="10">
    <location>
        <begin position="39"/>
        <end position="226"/>
    </location>
</feature>
<evidence type="ECO:0000256" key="6">
    <source>
        <dbReference type="ARBA" id="ARBA00022801"/>
    </source>
</evidence>
<dbReference type="InterPro" id="IPR016024">
    <property type="entry name" value="ARM-type_fold"/>
</dbReference>
<dbReference type="SUPFAM" id="SSF63737">
    <property type="entry name" value="Leukotriene A4 hydrolase N-terminal domain"/>
    <property type="match status" value="1"/>
</dbReference>
<dbReference type="GO" id="GO:0070006">
    <property type="term" value="F:metalloaminopeptidase activity"/>
    <property type="evidence" value="ECO:0007669"/>
    <property type="project" value="TreeGrafter"/>
</dbReference>
<dbReference type="InterPro" id="IPR011989">
    <property type="entry name" value="ARM-like"/>
</dbReference>
<evidence type="ECO:0000256" key="7">
    <source>
        <dbReference type="ARBA" id="ARBA00022833"/>
    </source>
</evidence>
<dbReference type="FunFam" id="1.10.390.10:FF:000013">
    <property type="entry name" value="Aminopeptidase N"/>
    <property type="match status" value="1"/>
</dbReference>
<dbReference type="InterPro" id="IPR050344">
    <property type="entry name" value="Peptidase_M1_aminopeptidases"/>
</dbReference>
<dbReference type="InterPro" id="IPR001930">
    <property type="entry name" value="Peptidase_M1"/>
</dbReference>
<dbReference type="Proteomes" id="UP000058925">
    <property type="component" value="Chromosome"/>
</dbReference>
<evidence type="ECO:0000259" key="9">
    <source>
        <dbReference type="Pfam" id="PF01433"/>
    </source>
</evidence>
<keyword evidence="3 11" id="KW-0031">Aminopeptidase</keyword>
<dbReference type="GO" id="GO:0006508">
    <property type="term" value="P:proteolysis"/>
    <property type="evidence" value="ECO:0007669"/>
    <property type="project" value="UniProtKB-KW"/>
</dbReference>
<dbReference type="Pfam" id="PF17900">
    <property type="entry name" value="Peptidase_M1_N"/>
    <property type="match status" value="1"/>
</dbReference>
<dbReference type="Pfam" id="PF01433">
    <property type="entry name" value="Peptidase_M1"/>
    <property type="match status" value="1"/>
</dbReference>
<dbReference type="GO" id="GO:0042277">
    <property type="term" value="F:peptide binding"/>
    <property type="evidence" value="ECO:0007669"/>
    <property type="project" value="TreeGrafter"/>
</dbReference>
<evidence type="ECO:0000256" key="1">
    <source>
        <dbReference type="ARBA" id="ARBA00001947"/>
    </source>
</evidence>
<dbReference type="PRINTS" id="PR00756">
    <property type="entry name" value="ALADIPTASE"/>
</dbReference>
<dbReference type="GeneID" id="60423079"/>
<dbReference type="SUPFAM" id="SSF55486">
    <property type="entry name" value="Metalloproteases ('zincins'), catalytic domain"/>
    <property type="match status" value="1"/>
</dbReference>
<dbReference type="EMBL" id="CP012850">
    <property type="protein sequence ID" value="ALI37409.1"/>
    <property type="molecule type" value="Genomic_DNA"/>
</dbReference>
<dbReference type="KEGG" id="taa:NMY3_03224"/>
<dbReference type="RefSeq" id="WP_196816480.1">
    <property type="nucleotide sequence ID" value="NZ_CP012850.1"/>
</dbReference>
<evidence type="ECO:0000259" key="10">
    <source>
        <dbReference type="Pfam" id="PF17900"/>
    </source>
</evidence>
<evidence type="ECO:0000256" key="5">
    <source>
        <dbReference type="ARBA" id="ARBA00022723"/>
    </source>
</evidence>
<keyword evidence="4" id="KW-0645">Protease</keyword>
<evidence type="ECO:0000313" key="12">
    <source>
        <dbReference type="Proteomes" id="UP000058925"/>
    </source>
</evidence>
<organism evidence="11 12">
    <name type="scientific">Candidatus Nitrosocosmicus oleophilus</name>
    <dbReference type="NCBI Taxonomy" id="1353260"/>
    <lineage>
        <taxon>Archaea</taxon>
        <taxon>Nitrososphaerota</taxon>
        <taxon>Nitrososphaeria</taxon>
        <taxon>Nitrososphaerales</taxon>
        <taxon>Nitrososphaeraceae</taxon>
        <taxon>Candidatus Nitrosocosmicus</taxon>
    </lineage>
</organism>
<evidence type="ECO:0000256" key="4">
    <source>
        <dbReference type="ARBA" id="ARBA00022670"/>
    </source>
</evidence>
<dbReference type="GO" id="GO:0005737">
    <property type="term" value="C:cytoplasm"/>
    <property type="evidence" value="ECO:0007669"/>
    <property type="project" value="TreeGrafter"/>
</dbReference>
<proteinExistence type="inferred from homology"/>
<sequence>MIQLNKDSIETEKKVSEKKRFVFPGSKVHSMPFLSFTIEHMSLKIKPDLVNKILLDCEQQITIRAFDDLAEIVLDISDLKVSKVNSQSINISNFRCVDNKQVIIEFSEQFRAGSTVNVDISYSAGYTSIDGKEEFGSPKTGFHFITKSNYSKQIPAYQAWTQGEATESRYWFPSIDIPQVKFTLDIEVSAPQGYDVISNGLLESKVMKDEFVIWKYVEKRPLPSYLISVVIGTFSHYESKYRDVSLYYYWPEEIKEEDAMLTFSETPKMLKFFEEYFETNYPFKKYSQTAVDNFEFGGMENTTCTTLTRRVLHDKKASSDYRNDIFLVVHELAHQWFGDMVTCKDWPHIWLNEGFATYCESLYWENSRGKDEFQYNLIEATDIYFEESNTLYNRPIVTNLYKHVDDLFDAHSYEKSGFILHMIRNHVGENNFRKSLKVYLEKYQNRSAETLDLLKVIEEVSGREMASFFDQWIYKQGHPKLEIEYSLENSDSIENVNRNSQRLKIKILQKNIDDSYEDSFRYYQFQLEFKIKIVDSSGQKNQMAHLMNVNNNDSESFVDIVGNFNIESISIDPEFKILKEISSIKVVNETRDFQLKKLLHNQVKCGETIVERINALRLLKDRYSEDGIRALYDAIVQDKFYGVAIEAANTLGSFYDKNNYEKSDNSYQCLVSILSSKSTFDALRSEVKKAVIRNIGIFERVESISLLKDVIHGSRDESNFVRSSAATALGKSSKEVEEVKNKFQVISLLKNLVEETETFQNVLATGALEGLKELATDKDNQIRIEVANFFLENTLESKDYFVRAQATSNLAKFLVSKNDTVDADTSAMHQAVFNRLKDLLRDDRRKIKINACSALADKDGRFHTIPDKRTYETIQVLIDVAKNDMDGFVRRKAEHSANIVREWIHTWASKPLLVNSEPSSSS</sequence>
<dbReference type="InterPro" id="IPR027268">
    <property type="entry name" value="Peptidase_M4/M1_CTD_sf"/>
</dbReference>
<dbReference type="EC" id="3.4.11.2" evidence="11"/>
<feature type="domain" description="Peptidase M1 membrane alanine aminopeptidase" evidence="9">
    <location>
        <begin position="264"/>
        <end position="472"/>
    </location>
</feature>
<dbReference type="PANTHER" id="PTHR11533:SF174">
    <property type="entry name" value="PUROMYCIN-SENSITIVE AMINOPEPTIDASE-RELATED"/>
    <property type="match status" value="1"/>
</dbReference>
<comment type="cofactor">
    <cofactor evidence="1">
        <name>Zn(2+)</name>
        <dbReference type="ChEBI" id="CHEBI:29105"/>
    </cofactor>
</comment>
<evidence type="ECO:0000256" key="2">
    <source>
        <dbReference type="ARBA" id="ARBA00010136"/>
    </source>
</evidence>
<keyword evidence="6 11" id="KW-0378">Hydrolase</keyword>
<dbReference type="InterPro" id="IPR042097">
    <property type="entry name" value="Aminopeptidase_N-like_N_sf"/>
</dbReference>
<dbReference type="InterPro" id="IPR014782">
    <property type="entry name" value="Peptidase_M1_dom"/>
</dbReference>
<dbReference type="PANTHER" id="PTHR11533">
    <property type="entry name" value="PROTEASE M1 ZINC METALLOPROTEASE"/>
    <property type="match status" value="1"/>
</dbReference>
<keyword evidence="8" id="KW-0482">Metalloprotease</keyword>
<keyword evidence="12" id="KW-1185">Reference proteome</keyword>
<evidence type="ECO:0000256" key="3">
    <source>
        <dbReference type="ARBA" id="ARBA00022438"/>
    </source>
</evidence>
<dbReference type="AlphaFoldDB" id="A0A654M4H7"/>
<keyword evidence="5" id="KW-0479">Metal-binding</keyword>
<gene>
    <name evidence="11" type="primary">pepN</name>
    <name evidence="11" type="ORF">NMY3_03224</name>
</gene>
<dbReference type="InterPro" id="IPR045357">
    <property type="entry name" value="Aminopeptidase_N-like_N"/>
</dbReference>
<dbReference type="GO" id="GO:0005615">
    <property type="term" value="C:extracellular space"/>
    <property type="evidence" value="ECO:0007669"/>
    <property type="project" value="TreeGrafter"/>
</dbReference>
<comment type="similarity">
    <text evidence="2">Belongs to the peptidase M1 family.</text>
</comment>
<dbReference type="GO" id="GO:0016020">
    <property type="term" value="C:membrane"/>
    <property type="evidence" value="ECO:0007669"/>
    <property type="project" value="TreeGrafter"/>
</dbReference>
<dbReference type="GO" id="GO:0008270">
    <property type="term" value="F:zinc ion binding"/>
    <property type="evidence" value="ECO:0007669"/>
    <property type="project" value="InterPro"/>
</dbReference>
<reference evidence="12" key="1">
    <citation type="submission" date="2015-10" db="EMBL/GenBank/DDBJ databases">
        <title>Niche specialization of a soil ammonia-oxidizing archaeon, Candidatus Nitrosocosmicus oleophilus.</title>
        <authorList>
            <person name="Jung M.-Y."/>
            <person name="Rhee S.-K."/>
        </authorList>
    </citation>
    <scope>NUCLEOTIDE SEQUENCE [LARGE SCALE GENOMIC DNA]</scope>
    <source>
        <strain evidence="12">MY3</strain>
    </source>
</reference>
<keyword evidence="7" id="KW-0862">Zinc</keyword>
<accession>A0A654M4H7</accession>
<evidence type="ECO:0000256" key="8">
    <source>
        <dbReference type="ARBA" id="ARBA00023049"/>
    </source>
</evidence>
<dbReference type="Gene3D" id="2.60.40.1730">
    <property type="entry name" value="tricorn interacting facor f3 domain"/>
    <property type="match status" value="1"/>
</dbReference>
<dbReference type="GO" id="GO:0016285">
    <property type="term" value="F:alanyl aminopeptidase activity"/>
    <property type="evidence" value="ECO:0007669"/>
    <property type="project" value="UniProtKB-EC"/>
</dbReference>
<dbReference type="Gene3D" id="1.10.390.10">
    <property type="entry name" value="Neutral Protease Domain 2"/>
    <property type="match status" value="1"/>
</dbReference>
<dbReference type="CDD" id="cd09603">
    <property type="entry name" value="M1_APN_like"/>
    <property type="match status" value="1"/>
</dbReference>
<dbReference type="OrthoDB" id="139771at2157"/>
<name>A0A654M4H7_9ARCH</name>
<protein>
    <submittedName>
        <fullName evidence="11">Aminopeptidase N</fullName>
        <ecNumber evidence="11">3.4.11.2</ecNumber>
    </submittedName>
</protein>